<dbReference type="GO" id="GO:0006508">
    <property type="term" value="P:proteolysis"/>
    <property type="evidence" value="ECO:0007669"/>
    <property type="project" value="UniProtKB-KW"/>
</dbReference>
<dbReference type="AlphaFoldDB" id="U2M613"/>
<dbReference type="PANTHER" id="PTHR39188">
    <property type="entry name" value="MEMBRANE-ASSOCIATED ZINC METALLOPROTEASE M50B"/>
    <property type="match status" value="1"/>
</dbReference>
<dbReference type="PANTHER" id="PTHR39188:SF3">
    <property type="entry name" value="STAGE IV SPORULATION PROTEIN FB"/>
    <property type="match status" value="1"/>
</dbReference>
<proteinExistence type="inferred from homology"/>
<evidence type="ECO:0000313" key="9">
    <source>
        <dbReference type="Proteomes" id="UP000016662"/>
    </source>
</evidence>
<dbReference type="eggNOG" id="COG1994">
    <property type="taxonomic scope" value="Bacteria"/>
</dbReference>
<evidence type="ECO:0000313" key="8">
    <source>
        <dbReference type="EMBL" id="ERJ97179.1"/>
    </source>
</evidence>
<dbReference type="EMBL" id="AWVF01000037">
    <property type="protein sequence ID" value="ERJ97179.1"/>
    <property type="molecule type" value="Genomic_DNA"/>
</dbReference>
<gene>
    <name evidence="8" type="ORF">RUMCAL_00452</name>
</gene>
<keyword evidence="7" id="KW-0472">Membrane</keyword>
<organism evidence="8 9">
    <name type="scientific">Ruminococcus callidus ATCC 27760</name>
    <dbReference type="NCBI Taxonomy" id="411473"/>
    <lineage>
        <taxon>Bacteria</taxon>
        <taxon>Bacillati</taxon>
        <taxon>Bacillota</taxon>
        <taxon>Clostridia</taxon>
        <taxon>Eubacteriales</taxon>
        <taxon>Oscillospiraceae</taxon>
        <taxon>Ruminococcus</taxon>
    </lineage>
</organism>
<feature type="transmembrane region" description="Helical" evidence="7">
    <location>
        <begin position="61"/>
        <end position="80"/>
    </location>
</feature>
<evidence type="ECO:0008006" key="10">
    <source>
        <dbReference type="Google" id="ProtNLM"/>
    </source>
</evidence>
<evidence type="ECO:0000256" key="3">
    <source>
        <dbReference type="ARBA" id="ARBA00022670"/>
    </source>
</evidence>
<keyword evidence="6" id="KW-0482">Metalloprotease</keyword>
<dbReference type="RefSeq" id="WP_021682129.1">
    <property type="nucleotide sequence ID" value="NZ_KI260404.1"/>
</dbReference>
<comment type="similarity">
    <text evidence="2">Belongs to the peptidase M50B family.</text>
</comment>
<keyword evidence="9" id="KW-1185">Reference proteome</keyword>
<comment type="cofactor">
    <cofactor evidence="1">
        <name>Zn(2+)</name>
        <dbReference type="ChEBI" id="CHEBI:29105"/>
    </cofactor>
</comment>
<dbReference type="PATRIC" id="fig|411473.3.peg.341"/>
<evidence type="ECO:0000256" key="2">
    <source>
        <dbReference type="ARBA" id="ARBA00007931"/>
    </source>
</evidence>
<keyword evidence="7" id="KW-0812">Transmembrane</keyword>
<comment type="caution">
    <text evidence="8">The sequence shown here is derived from an EMBL/GenBank/DDBJ whole genome shotgun (WGS) entry which is preliminary data.</text>
</comment>
<dbReference type="STRING" id="411473.RUMCAL_00452"/>
<accession>U2M613</accession>
<keyword evidence="7" id="KW-1133">Transmembrane helix</keyword>
<dbReference type="Proteomes" id="UP000016662">
    <property type="component" value="Unassembled WGS sequence"/>
</dbReference>
<feature type="transmembrane region" description="Helical" evidence="7">
    <location>
        <begin position="86"/>
        <end position="103"/>
    </location>
</feature>
<keyword evidence="3" id="KW-0645">Protease</keyword>
<evidence type="ECO:0000256" key="7">
    <source>
        <dbReference type="SAM" id="Phobius"/>
    </source>
</evidence>
<keyword evidence="5" id="KW-0862">Zinc</keyword>
<evidence type="ECO:0000256" key="4">
    <source>
        <dbReference type="ARBA" id="ARBA00022801"/>
    </source>
</evidence>
<dbReference type="HOGENOM" id="CLU_118508_1_0_9"/>
<protein>
    <recommendedName>
        <fullName evidence="10">Peptidase, M50 family</fullName>
    </recommendedName>
</protein>
<sequence length="193" mass="21150">MICWHWRGTVFTVDFSFFAVAALVAVRGGALYFLLLFLACLLHELGHLAMLLLFHRHVQTVSLCGAGALFVPSAACGAYWQDILVSLAGPAVNLLLGTAFLWGDRGSVSGMLHLGLGLFNLLPYARLDGGAVCRSVLSVCGCLPEQTERLQNGIAVLLTVLLGTVCWQFRLQNLPFCLMCVYLLWIQLWESYA</sequence>
<name>U2M613_9FIRM</name>
<reference evidence="8 9" key="1">
    <citation type="submission" date="2013-07" db="EMBL/GenBank/DDBJ databases">
        <authorList>
            <person name="Weinstock G."/>
            <person name="Sodergren E."/>
            <person name="Wylie T."/>
            <person name="Fulton L."/>
            <person name="Fulton R."/>
            <person name="Fronick C."/>
            <person name="O'Laughlin M."/>
            <person name="Godfrey J."/>
            <person name="Miner T."/>
            <person name="Herter B."/>
            <person name="Appelbaum E."/>
            <person name="Cordes M."/>
            <person name="Lek S."/>
            <person name="Wollam A."/>
            <person name="Pepin K.H."/>
            <person name="Palsikar V.B."/>
            <person name="Mitreva M."/>
            <person name="Wilson R.K."/>
        </authorList>
    </citation>
    <scope>NUCLEOTIDE SEQUENCE [LARGE SCALE GENOMIC DNA]</scope>
    <source>
        <strain evidence="8 9">ATCC 27760</strain>
    </source>
</reference>
<evidence type="ECO:0000256" key="6">
    <source>
        <dbReference type="ARBA" id="ARBA00023049"/>
    </source>
</evidence>
<evidence type="ECO:0000256" key="5">
    <source>
        <dbReference type="ARBA" id="ARBA00022833"/>
    </source>
</evidence>
<keyword evidence="4" id="KW-0378">Hydrolase</keyword>
<dbReference type="GO" id="GO:0008237">
    <property type="term" value="F:metallopeptidase activity"/>
    <property type="evidence" value="ECO:0007669"/>
    <property type="project" value="UniProtKB-KW"/>
</dbReference>
<evidence type="ECO:0000256" key="1">
    <source>
        <dbReference type="ARBA" id="ARBA00001947"/>
    </source>
</evidence>